<evidence type="ECO:0000313" key="9">
    <source>
        <dbReference type="Proteomes" id="UP000184231"/>
    </source>
</evidence>
<evidence type="ECO:0000259" key="6">
    <source>
        <dbReference type="PROSITE" id="PS51898"/>
    </source>
</evidence>
<sequence length="341" mass="39768">MKAYKDFAEVLQDFFTIYLVKERGASGNTIKSYRDTFVHLIVYFKEHHKLDPDRLSLSVMTKDNILKFLDWLQNDKSNSVSTRNQRYAALRSFFNYMMYLDPIHMSQWKSICSIKMKKGQSETLNYLSVAGVKCLLEQIDSQTRTGRRNLTMLSLLYNTGARVQELIDLSPASIRRSKPHIIELFGKGRKKRLVPLEDNMMHLLEAYMKEHRLDIPGREQHPLFYNAWKDKLTNPGIAYIIRKYAAMARLLEPELIPEKINPHMFRHSRAMHLLQAGVNLIYIRDILGHVSVQTTEVYARADSKLKREALKKAYVDIGVTEPEVKSWERNTKLKEFLKGLG</sequence>
<accession>A0A1M6NFC0</accession>
<dbReference type="InterPro" id="IPR044068">
    <property type="entry name" value="CB"/>
</dbReference>
<evidence type="ECO:0000256" key="3">
    <source>
        <dbReference type="ARBA" id="ARBA00023125"/>
    </source>
</evidence>
<keyword evidence="3 5" id="KW-0238">DNA-binding</keyword>
<dbReference type="GO" id="GO:0006310">
    <property type="term" value="P:DNA recombination"/>
    <property type="evidence" value="ECO:0007669"/>
    <property type="project" value="UniProtKB-KW"/>
</dbReference>
<reference evidence="8 9" key="1">
    <citation type="submission" date="2016-11" db="EMBL/GenBank/DDBJ databases">
        <authorList>
            <person name="Jaros S."/>
            <person name="Januszkiewicz K."/>
            <person name="Wedrychowicz H."/>
        </authorList>
    </citation>
    <scope>NUCLEOTIDE SEQUENCE [LARGE SCALE GENOMIC DNA]</scope>
    <source>
        <strain evidence="8 9">CGMCC 1.8863</strain>
    </source>
</reference>
<dbReference type="PANTHER" id="PTHR30349:SF41">
    <property type="entry name" value="INTEGRASE_RECOMBINASE PROTEIN MJ0367-RELATED"/>
    <property type="match status" value="1"/>
</dbReference>
<dbReference type="InterPro" id="IPR004107">
    <property type="entry name" value="Integrase_SAM-like_N"/>
</dbReference>
<dbReference type="Pfam" id="PF02899">
    <property type="entry name" value="Phage_int_SAM_1"/>
    <property type="match status" value="1"/>
</dbReference>
<evidence type="ECO:0000256" key="4">
    <source>
        <dbReference type="ARBA" id="ARBA00023172"/>
    </source>
</evidence>
<feature type="domain" description="Tyr recombinase" evidence="6">
    <location>
        <begin position="122"/>
        <end position="311"/>
    </location>
</feature>
<organism evidence="8 9">
    <name type="scientific">Arenibacter nanhaiticus</name>
    <dbReference type="NCBI Taxonomy" id="558155"/>
    <lineage>
        <taxon>Bacteria</taxon>
        <taxon>Pseudomonadati</taxon>
        <taxon>Bacteroidota</taxon>
        <taxon>Flavobacteriia</taxon>
        <taxon>Flavobacteriales</taxon>
        <taxon>Flavobacteriaceae</taxon>
        <taxon>Arenibacter</taxon>
    </lineage>
</organism>
<comment type="similarity">
    <text evidence="1">Belongs to the 'phage' integrase family.</text>
</comment>
<evidence type="ECO:0000313" key="8">
    <source>
        <dbReference type="EMBL" id="SHJ94392.1"/>
    </source>
</evidence>
<dbReference type="OrthoDB" id="107900at2"/>
<dbReference type="InterPro" id="IPR011010">
    <property type="entry name" value="DNA_brk_join_enz"/>
</dbReference>
<dbReference type="PANTHER" id="PTHR30349">
    <property type="entry name" value="PHAGE INTEGRASE-RELATED"/>
    <property type="match status" value="1"/>
</dbReference>
<dbReference type="Gene3D" id="1.10.150.130">
    <property type="match status" value="1"/>
</dbReference>
<evidence type="ECO:0000256" key="5">
    <source>
        <dbReference type="PROSITE-ProRule" id="PRU01248"/>
    </source>
</evidence>
<proteinExistence type="inferred from homology"/>
<keyword evidence="4" id="KW-0233">DNA recombination</keyword>
<dbReference type="Proteomes" id="UP000184231">
    <property type="component" value="Unassembled WGS sequence"/>
</dbReference>
<dbReference type="InterPro" id="IPR002104">
    <property type="entry name" value="Integrase_catalytic"/>
</dbReference>
<dbReference type="InterPro" id="IPR010998">
    <property type="entry name" value="Integrase_recombinase_N"/>
</dbReference>
<feature type="domain" description="Core-binding (CB)" evidence="7">
    <location>
        <begin position="5"/>
        <end position="98"/>
    </location>
</feature>
<dbReference type="InterPro" id="IPR050090">
    <property type="entry name" value="Tyrosine_recombinase_XerCD"/>
</dbReference>
<dbReference type="AlphaFoldDB" id="A0A1M6NFC0"/>
<dbReference type="RefSeq" id="WP_072766094.1">
    <property type="nucleotide sequence ID" value="NZ_FQYX01000066.1"/>
</dbReference>
<name>A0A1M6NFC0_9FLAO</name>
<dbReference type="STRING" id="558155.SAMN04487911_1661"/>
<dbReference type="SUPFAM" id="SSF56349">
    <property type="entry name" value="DNA breaking-rejoining enzymes"/>
    <property type="match status" value="1"/>
</dbReference>
<evidence type="ECO:0000256" key="1">
    <source>
        <dbReference type="ARBA" id="ARBA00008857"/>
    </source>
</evidence>
<dbReference type="InterPro" id="IPR013762">
    <property type="entry name" value="Integrase-like_cat_sf"/>
</dbReference>
<protein>
    <submittedName>
        <fullName evidence="8">Site-specific recombinase XerD</fullName>
    </submittedName>
</protein>
<dbReference type="Gene3D" id="1.10.443.10">
    <property type="entry name" value="Intergrase catalytic core"/>
    <property type="match status" value="1"/>
</dbReference>
<keyword evidence="9" id="KW-1185">Reference proteome</keyword>
<evidence type="ECO:0000256" key="2">
    <source>
        <dbReference type="ARBA" id="ARBA00022908"/>
    </source>
</evidence>
<dbReference type="GO" id="GO:0015074">
    <property type="term" value="P:DNA integration"/>
    <property type="evidence" value="ECO:0007669"/>
    <property type="project" value="UniProtKB-KW"/>
</dbReference>
<dbReference type="Pfam" id="PF00589">
    <property type="entry name" value="Phage_integrase"/>
    <property type="match status" value="1"/>
</dbReference>
<keyword evidence="2" id="KW-0229">DNA integration</keyword>
<evidence type="ECO:0000259" key="7">
    <source>
        <dbReference type="PROSITE" id="PS51900"/>
    </source>
</evidence>
<gene>
    <name evidence="8" type="ORF">SAMN04487911_1661</name>
</gene>
<dbReference type="EMBL" id="FQYX01000066">
    <property type="protein sequence ID" value="SHJ94392.1"/>
    <property type="molecule type" value="Genomic_DNA"/>
</dbReference>
<dbReference type="PROSITE" id="PS51900">
    <property type="entry name" value="CB"/>
    <property type="match status" value="1"/>
</dbReference>
<dbReference type="GO" id="GO:0003677">
    <property type="term" value="F:DNA binding"/>
    <property type="evidence" value="ECO:0007669"/>
    <property type="project" value="UniProtKB-UniRule"/>
</dbReference>
<dbReference type="PROSITE" id="PS51898">
    <property type="entry name" value="TYR_RECOMBINASE"/>
    <property type="match status" value="1"/>
</dbReference>